<sequence>MDLACTPWPDVPRDDLTVAVPVGSFEQHGPHLPLDTDTRIATALTGAVAGALTGVVTAPAITYGASGEHEGFAGTISIGTEALEALLVEYGRSACRWARRVVFVNGHGGNGPALVKAVELLRYEGRDAAWLPCAVPGADAHAGHTETSLLLHLSPADVAMDRAEPGNTAPIADLMPHLRSGGMLAATPNGILGDPTGATAEEGERLFADLVRRAGKAIENWAPRPDGRLV</sequence>
<proteinExistence type="inferred from homology"/>
<gene>
    <name evidence="6" type="primary">mftE</name>
    <name evidence="6" type="ORF">GS551_20705</name>
</gene>
<evidence type="ECO:0000256" key="2">
    <source>
        <dbReference type="ARBA" id="ARBA00022723"/>
    </source>
</evidence>
<dbReference type="GO" id="GO:0046872">
    <property type="term" value="F:metal ion binding"/>
    <property type="evidence" value="ECO:0007669"/>
    <property type="project" value="UniProtKB-KW"/>
</dbReference>
<dbReference type="Pfam" id="PF02633">
    <property type="entry name" value="Creatininase"/>
    <property type="match status" value="1"/>
</dbReference>
<dbReference type="InterPro" id="IPR024087">
    <property type="entry name" value="Creatininase-like_sf"/>
</dbReference>
<evidence type="ECO:0000256" key="5">
    <source>
        <dbReference type="ARBA" id="ARBA00024029"/>
    </source>
</evidence>
<dbReference type="InterPro" id="IPR003785">
    <property type="entry name" value="Creatininase/forma_Hydrolase"/>
</dbReference>
<comment type="cofactor">
    <cofactor evidence="1">
        <name>Zn(2+)</name>
        <dbReference type="ChEBI" id="CHEBI:29105"/>
    </cofactor>
</comment>
<protein>
    <submittedName>
        <fullName evidence="6">Mycofactocin biosynthesis peptidyl-dipeptidase MftE</fullName>
    </submittedName>
</protein>
<evidence type="ECO:0000256" key="1">
    <source>
        <dbReference type="ARBA" id="ARBA00001947"/>
    </source>
</evidence>
<dbReference type="GO" id="GO:0009231">
    <property type="term" value="P:riboflavin biosynthetic process"/>
    <property type="evidence" value="ECO:0007669"/>
    <property type="project" value="TreeGrafter"/>
</dbReference>
<evidence type="ECO:0000313" key="7">
    <source>
        <dbReference type="Proteomes" id="UP000706122"/>
    </source>
</evidence>
<dbReference type="GO" id="GO:0016811">
    <property type="term" value="F:hydrolase activity, acting on carbon-nitrogen (but not peptide) bonds, in linear amides"/>
    <property type="evidence" value="ECO:0007669"/>
    <property type="project" value="TreeGrafter"/>
</dbReference>
<accession>A0AAE2W9J0</accession>
<evidence type="ECO:0000313" key="6">
    <source>
        <dbReference type="EMBL" id="MBM4716583.1"/>
    </source>
</evidence>
<dbReference type="Gene3D" id="3.40.50.10310">
    <property type="entry name" value="Creatininase"/>
    <property type="match status" value="1"/>
</dbReference>
<name>A0AAE2W9J0_RHOHA</name>
<comment type="similarity">
    <text evidence="5">Belongs to the creatininase superfamily.</text>
</comment>
<keyword evidence="4" id="KW-0862">Zinc</keyword>
<dbReference type="EMBL" id="WUYC01000004">
    <property type="protein sequence ID" value="MBM4716583.1"/>
    <property type="molecule type" value="Genomic_DNA"/>
</dbReference>
<dbReference type="NCBIfam" id="TIGR03964">
    <property type="entry name" value="mycofact_creat"/>
    <property type="match status" value="1"/>
</dbReference>
<keyword evidence="2" id="KW-0479">Metal-binding</keyword>
<dbReference type="SUPFAM" id="SSF102215">
    <property type="entry name" value="Creatininase"/>
    <property type="match status" value="1"/>
</dbReference>
<dbReference type="AlphaFoldDB" id="A0AAE2W9J0"/>
<organism evidence="6 7">
    <name type="scientific">Rhodococcus hoagii</name>
    <name type="common">Corynebacterium equii</name>
    <dbReference type="NCBI Taxonomy" id="43767"/>
    <lineage>
        <taxon>Bacteria</taxon>
        <taxon>Bacillati</taxon>
        <taxon>Actinomycetota</taxon>
        <taxon>Actinomycetes</taxon>
        <taxon>Mycobacteriales</taxon>
        <taxon>Nocardiaceae</taxon>
        <taxon>Prescottella</taxon>
    </lineage>
</organism>
<dbReference type="Proteomes" id="UP000706122">
    <property type="component" value="Unassembled WGS sequence"/>
</dbReference>
<reference evidence="6" key="1">
    <citation type="submission" date="2019-11" db="EMBL/GenBank/DDBJ databases">
        <title>Spread of Macrolides and rifampicin resistant Rhodococcus equi in clinical isolates in the USA.</title>
        <authorList>
            <person name="Alvarez-Narvaez S."/>
            <person name="Huber L."/>
            <person name="Cohen N.D."/>
            <person name="Slovis N."/>
            <person name="Greiter M."/>
            <person name="Giguere S."/>
            <person name="Hart K."/>
        </authorList>
    </citation>
    <scope>NUCLEOTIDE SEQUENCE</scope>
    <source>
        <strain evidence="6">Lh_5</strain>
    </source>
</reference>
<evidence type="ECO:0000256" key="4">
    <source>
        <dbReference type="ARBA" id="ARBA00022833"/>
    </source>
</evidence>
<dbReference type="InterPro" id="IPR023871">
    <property type="entry name" value="MftE"/>
</dbReference>
<comment type="caution">
    <text evidence="6">The sequence shown here is derived from an EMBL/GenBank/DDBJ whole genome shotgun (WGS) entry which is preliminary data.</text>
</comment>
<dbReference type="PANTHER" id="PTHR35005">
    <property type="entry name" value="3-DEHYDRO-SCYLLO-INOSOSE HYDROLASE"/>
    <property type="match status" value="1"/>
</dbReference>
<dbReference type="PANTHER" id="PTHR35005:SF1">
    <property type="entry name" value="2-AMINO-5-FORMYLAMINO-6-RIBOSYLAMINOPYRIMIDIN-4(3H)-ONE 5'-MONOPHOSPHATE DEFORMYLASE"/>
    <property type="match status" value="1"/>
</dbReference>
<keyword evidence="3" id="KW-0378">Hydrolase</keyword>
<evidence type="ECO:0000256" key="3">
    <source>
        <dbReference type="ARBA" id="ARBA00022801"/>
    </source>
</evidence>